<dbReference type="SUPFAM" id="SSF160897">
    <property type="entry name" value="Taf5 N-terminal domain-like"/>
    <property type="match status" value="1"/>
</dbReference>
<dbReference type="GO" id="GO:0006367">
    <property type="term" value="P:transcription initiation at RNA polymerase II promoter"/>
    <property type="evidence" value="ECO:0007669"/>
    <property type="project" value="TreeGrafter"/>
</dbReference>
<feature type="compositionally biased region" description="Polar residues" evidence="6">
    <location>
        <begin position="115"/>
        <end position="125"/>
    </location>
</feature>
<reference evidence="9" key="4">
    <citation type="journal article" date="2015" name="PLoS ONE">
        <title>Comprehensive Evaluation of Toxoplasma gondii VEG and Neospora caninum LIV Genomes with Tachyzoite Stage Transcriptome and Proteome Defines Novel Transcript Features.</title>
        <authorList>
            <person name="Ramaprasad A."/>
            <person name="Mourier T."/>
            <person name="Naeem R."/>
            <person name="Malas T.B."/>
            <person name="Moussa E."/>
            <person name="Panigrahi A."/>
            <person name="Vermont S.J."/>
            <person name="Otto T.D."/>
            <person name="Wastling J."/>
            <person name="Pain A."/>
        </authorList>
    </citation>
    <scope>NUCLEOTIDE SEQUENCE</scope>
    <source>
        <strain evidence="9">Liverpool</strain>
    </source>
</reference>
<sequence>MADERPVSFPPGAQHPRETMALGESPPCSSASSFGDAPQTLPSFSPLPAVPPDPRGEGAAPATLPAAASSPNKLAEIFQLLQEKYHVDSRMLDSLQKAIASSTGAPSPSSSVTPQHEQLQASVPQRASAEAAAMGALGTLGGLSASQAGPRLALPGGTSLLSFDVYERIYSRFCVWILSLFEDCREELMDVAFAVLLHMFRKLLSIDAYQARQLLRRFSLLHAGKHGPLLKQIEDAEPVHPLQLSLIPYFASDERHPLYISERAYFVLRTWLVDTRCLLLEVMIQAASRLLPPPPHAPHLRGVVYPGLLAPLSQSLSAPAPTAPQAHPLSSLPAGLRKREETPEPAAQEKAAAQRASDLAFFDARPTFTSPQLGETERDRGEKREDERLSAEADLPPVTWGLPRQFFREETTVVGPGGERTKRVRLLGGENLRESDLAEPNSLLPLPEPSKDSFLLYKRLLKQQTERRAPLSAAAGQWPSIACMTVLNSSCESSCCAVSPSTCKLIAVGGEGEIRLWDLQQYQVTKARRERQRRKWLLRMQQQAQEGRPLSSFPAGPPGADDEDRTSSESEEEDAVGAKAPNAKSELRRRKKDAAASAPPLALEWGEDAEGEEGVSRLVGTDGRVLALAFGEIDDRILLSGGTDGVIRLWQSYPFSSRASSLVEDEAGALDGEEKKLKAQGEAEEAGAGRDSPDGERLSDERHEAGNISGGRSNVVSPLCVYRGALAAVWSLDVGPYGHYFASGSSDNCARLWCTSRSFPVRLLQHSASATDVFHVAFHPNSSLLLTAASDNSVRLFDLRSAQLARAWAPLLLPSVDGEARRRENEDERDGDRDETRGREDERERRERRERRGSDRKLEKHDALLLRKKRIHEEVKRPETKHLRLLGKRGLGAYGTHDEDDRRRRDRRRTGRVTTLAMSPNGRLAAVGDSAGGICVFDIPSGRPLAFGSIPTMQRREESSAFSSLHSRIAGLSFCHGSSLLASAAIDGTVALWDTSTGALPTPDGDGTTRQKPGLFAGHLPSLSLAETYGAAHVAFRSCLFTPENLLLCLGFSTLCSEEDFL</sequence>
<reference evidence="8" key="2">
    <citation type="submission" date="2011-03" db="EMBL/GenBank/DDBJ databases">
        <title>Comparative genomics and transcriptomics of Neospora caninum and Toxoplasma gondii.</title>
        <authorList>
            <person name="Reid A.J."/>
            <person name="Sohal A."/>
            <person name="Harris D."/>
            <person name="Quail M."/>
            <person name="Sanders M."/>
            <person name="Berriman M."/>
            <person name="Wastling J.M."/>
            <person name="Pain A."/>
        </authorList>
    </citation>
    <scope>NUCLEOTIDE SEQUENCE</scope>
    <source>
        <strain evidence="8">Liverpool</strain>
    </source>
</reference>
<evidence type="ECO:0000313" key="8">
    <source>
        <dbReference type="EMBL" id="CBZ50658.1"/>
    </source>
</evidence>
<reference evidence="10" key="3">
    <citation type="journal article" date="2012" name="PLoS Pathog.">
        <title>Comparative genomics of the apicomplexan parasites Toxoplasma gondii and Neospora caninum: Coccidia differing in host range and transmission strategy.</title>
        <authorList>
            <person name="Reid A.J."/>
            <person name="Vermont S.J."/>
            <person name="Cotton J.A."/>
            <person name="Harris D."/>
            <person name="Hill-Cawthorne G.A."/>
            <person name="Konen-Waisman S."/>
            <person name="Latham S.M."/>
            <person name="Mourier T."/>
            <person name="Norton R."/>
            <person name="Quail M.A."/>
            <person name="Sanders M."/>
            <person name="Shanmugam D."/>
            <person name="Sohal A."/>
            <person name="Wasmuth J.D."/>
            <person name="Brunk B."/>
            <person name="Grigg M.E."/>
            <person name="Howard J.C."/>
            <person name="Parkinson J."/>
            <person name="Roos D.S."/>
            <person name="Trees A.J."/>
            <person name="Berriman M."/>
            <person name="Pain A."/>
            <person name="Wastling J.M."/>
        </authorList>
    </citation>
    <scope>NUCLEOTIDE SEQUENCE [LARGE SCALE GENOMIC DNA]</scope>
    <source>
        <strain evidence="10">Liverpool</strain>
    </source>
</reference>
<name>F0VAG9_NEOCL</name>
<dbReference type="GO" id="GO:0005669">
    <property type="term" value="C:transcription factor TFIID complex"/>
    <property type="evidence" value="ECO:0007669"/>
    <property type="project" value="TreeGrafter"/>
</dbReference>
<dbReference type="GeneID" id="13441687"/>
<dbReference type="InterPro" id="IPR036322">
    <property type="entry name" value="WD40_repeat_dom_sf"/>
</dbReference>
<dbReference type="Proteomes" id="UP000007494">
    <property type="component" value="Chromosome IV"/>
</dbReference>
<keyword evidence="2 5" id="KW-0853">WD repeat</keyword>
<feature type="region of interest" description="Disordered" evidence="6">
    <location>
        <begin position="538"/>
        <end position="611"/>
    </location>
</feature>
<dbReference type="eggNOG" id="KOG0263">
    <property type="taxonomic scope" value="Eukaryota"/>
</dbReference>
<dbReference type="PANTHER" id="PTHR19879:SF1">
    <property type="entry name" value="CANNONBALL-RELATED"/>
    <property type="match status" value="1"/>
</dbReference>
<evidence type="ECO:0000313" key="10">
    <source>
        <dbReference type="Proteomes" id="UP000007494"/>
    </source>
</evidence>
<feature type="compositionally biased region" description="Low complexity" evidence="6">
    <location>
        <begin position="59"/>
        <end position="68"/>
    </location>
</feature>
<dbReference type="InterPro" id="IPR015943">
    <property type="entry name" value="WD40/YVTN_repeat-like_dom_sf"/>
</dbReference>
<feature type="repeat" description="WD" evidence="5">
    <location>
        <begin position="722"/>
        <end position="753"/>
    </location>
</feature>
<proteinExistence type="predicted"/>
<dbReference type="OMA" id="NCARLWC"/>
<dbReference type="AlphaFoldDB" id="F0VAG9"/>
<dbReference type="PROSITE" id="PS50294">
    <property type="entry name" value="WD_REPEATS_REGION"/>
    <property type="match status" value="1"/>
</dbReference>
<dbReference type="EMBL" id="LN714478">
    <property type="protein sequence ID" value="CEL65269.1"/>
    <property type="molecule type" value="Genomic_DNA"/>
</dbReference>
<dbReference type="InterPro" id="IPR001680">
    <property type="entry name" value="WD40_rpt"/>
</dbReference>
<feature type="compositionally biased region" description="Basic and acidic residues" evidence="6">
    <location>
        <begin position="672"/>
        <end position="705"/>
    </location>
</feature>
<evidence type="ECO:0000256" key="5">
    <source>
        <dbReference type="PROSITE-ProRule" id="PRU00221"/>
    </source>
</evidence>
<keyword evidence="10" id="KW-1185">Reference proteome</keyword>
<accession>F0VAG9</accession>
<feature type="compositionally biased region" description="Acidic residues" evidence="6">
    <location>
        <begin position="560"/>
        <end position="575"/>
    </location>
</feature>
<dbReference type="SUPFAM" id="SSF50978">
    <property type="entry name" value="WD40 repeat-like"/>
    <property type="match status" value="1"/>
</dbReference>
<evidence type="ECO:0000256" key="4">
    <source>
        <dbReference type="ARBA" id="ARBA00023242"/>
    </source>
</evidence>
<evidence type="ECO:0000256" key="3">
    <source>
        <dbReference type="ARBA" id="ARBA00022737"/>
    </source>
</evidence>
<dbReference type="OrthoDB" id="10266330at2759"/>
<feature type="region of interest" description="Disordered" evidence="6">
    <location>
        <begin position="366"/>
        <end position="392"/>
    </location>
</feature>
<dbReference type="VEuPathDB" id="ToxoDB:NCLIV_011250"/>
<feature type="domain" description="TFIID subunit TAF5 NTD2" evidence="7">
    <location>
        <begin position="164"/>
        <end position="276"/>
    </location>
</feature>
<dbReference type="Pfam" id="PF00400">
    <property type="entry name" value="WD40"/>
    <property type="match status" value="4"/>
</dbReference>
<evidence type="ECO:0000313" key="9">
    <source>
        <dbReference type="EMBL" id="CEL65269.1"/>
    </source>
</evidence>
<evidence type="ECO:0000259" key="7">
    <source>
        <dbReference type="Pfam" id="PF04494"/>
    </source>
</evidence>
<feature type="region of interest" description="Disordered" evidence="6">
    <location>
        <begin position="99"/>
        <end position="125"/>
    </location>
</feature>
<dbReference type="InterPro" id="IPR037264">
    <property type="entry name" value="TFIID_NTD2_sf"/>
</dbReference>
<feature type="region of interest" description="Disordered" evidence="6">
    <location>
        <begin position="671"/>
        <end position="709"/>
    </location>
</feature>
<reference evidence="8" key="1">
    <citation type="submission" date="2011-02" db="EMBL/GenBank/DDBJ databases">
        <authorList>
            <person name="Aslett M."/>
        </authorList>
    </citation>
    <scope>NUCLEOTIDE SEQUENCE</scope>
    <source>
        <strain evidence="8">Liverpool</strain>
    </source>
</reference>
<feature type="region of interest" description="Disordered" evidence="6">
    <location>
        <begin position="886"/>
        <end position="910"/>
    </location>
</feature>
<dbReference type="Gene3D" id="2.130.10.10">
    <property type="entry name" value="YVTN repeat-like/Quinoprotein amine dehydrogenase"/>
    <property type="match status" value="3"/>
</dbReference>
<gene>
    <name evidence="9" type="ORF">BN1204_011250</name>
    <name evidence="8" type="ORF">NCLIV_011250</name>
</gene>
<feature type="region of interest" description="Disordered" evidence="6">
    <location>
        <begin position="1"/>
        <end position="68"/>
    </location>
</feature>
<dbReference type="PROSITE" id="PS00678">
    <property type="entry name" value="WD_REPEATS_1"/>
    <property type="match status" value="1"/>
</dbReference>
<evidence type="ECO:0000256" key="6">
    <source>
        <dbReference type="SAM" id="MobiDB-lite"/>
    </source>
</evidence>
<dbReference type="InParanoid" id="F0VAG9"/>
<feature type="compositionally biased region" description="Basic and acidic residues" evidence="6">
    <location>
        <begin position="375"/>
        <end position="391"/>
    </location>
</feature>
<dbReference type="PANTHER" id="PTHR19879">
    <property type="entry name" value="TRANSCRIPTION INITIATION FACTOR TFIID"/>
    <property type="match status" value="1"/>
</dbReference>
<evidence type="ECO:0000256" key="1">
    <source>
        <dbReference type="ARBA" id="ARBA00004123"/>
    </source>
</evidence>
<dbReference type="InterPro" id="IPR019775">
    <property type="entry name" value="WD40_repeat_CS"/>
</dbReference>
<feature type="repeat" description="WD" evidence="5">
    <location>
        <begin position="766"/>
        <end position="807"/>
    </location>
</feature>
<feature type="region of interest" description="Disordered" evidence="6">
    <location>
        <begin position="337"/>
        <end position="356"/>
    </location>
</feature>
<feature type="repeat" description="WD" evidence="5">
    <location>
        <begin position="618"/>
        <end position="651"/>
    </location>
</feature>
<dbReference type="Pfam" id="PF04494">
    <property type="entry name" value="TFIID_NTD2"/>
    <property type="match status" value="1"/>
</dbReference>
<feature type="region of interest" description="Disordered" evidence="6">
    <location>
        <begin position="819"/>
        <end position="858"/>
    </location>
</feature>
<dbReference type="EMBL" id="FR823384">
    <property type="protein sequence ID" value="CBZ50658.1"/>
    <property type="molecule type" value="Genomic_DNA"/>
</dbReference>
<dbReference type="RefSeq" id="XP_003880691.1">
    <property type="nucleotide sequence ID" value="XM_003880642.1"/>
</dbReference>
<dbReference type="InterPro" id="IPR007582">
    <property type="entry name" value="TFIID_NTD2"/>
</dbReference>
<organism evidence="8 10">
    <name type="scientific">Neospora caninum (strain Liverpool)</name>
    <dbReference type="NCBI Taxonomy" id="572307"/>
    <lineage>
        <taxon>Eukaryota</taxon>
        <taxon>Sar</taxon>
        <taxon>Alveolata</taxon>
        <taxon>Apicomplexa</taxon>
        <taxon>Conoidasida</taxon>
        <taxon>Coccidia</taxon>
        <taxon>Eucoccidiorida</taxon>
        <taxon>Eimeriorina</taxon>
        <taxon>Sarcocystidae</taxon>
        <taxon>Neospora</taxon>
    </lineage>
</organism>
<dbReference type="Gene3D" id="1.25.40.500">
    <property type="entry name" value="TFIID subunit TAF5, NTD2 domain"/>
    <property type="match status" value="1"/>
</dbReference>
<comment type="subcellular location">
    <subcellularLocation>
        <location evidence="1">Nucleus</location>
    </subcellularLocation>
</comment>
<feature type="repeat" description="WD" evidence="5">
    <location>
        <begin position="962"/>
        <end position="1003"/>
    </location>
</feature>
<protein>
    <submittedName>
        <fullName evidence="8 9">TAF5-like RNA polymerase II, p300/CBP-associated factor (PCAF)-associated factor, 65kDa, related</fullName>
    </submittedName>
</protein>
<evidence type="ECO:0000256" key="2">
    <source>
        <dbReference type="ARBA" id="ARBA00022574"/>
    </source>
</evidence>
<keyword evidence="3" id="KW-0677">Repeat</keyword>
<dbReference type="SMART" id="SM00320">
    <property type="entry name" value="WD40"/>
    <property type="match status" value="6"/>
</dbReference>
<feature type="compositionally biased region" description="Low complexity" evidence="6">
    <location>
        <begin position="344"/>
        <end position="356"/>
    </location>
</feature>
<feature type="compositionally biased region" description="Low complexity" evidence="6">
    <location>
        <begin position="100"/>
        <end position="114"/>
    </location>
</feature>
<dbReference type="PROSITE" id="PS50082">
    <property type="entry name" value="WD_REPEATS_2"/>
    <property type="match status" value="4"/>
</dbReference>
<dbReference type="GO" id="GO:0016251">
    <property type="term" value="F:RNA polymerase II general transcription initiation factor activity"/>
    <property type="evidence" value="ECO:0007669"/>
    <property type="project" value="TreeGrafter"/>
</dbReference>
<keyword evidence="4" id="KW-0539">Nucleus</keyword>